<evidence type="ECO:0008006" key="2">
    <source>
        <dbReference type="Google" id="ProtNLM"/>
    </source>
</evidence>
<protein>
    <recommendedName>
        <fullName evidence="2">IS66 family transposase ISBaps1</fullName>
    </recommendedName>
</protein>
<dbReference type="NCBIfam" id="NF033819">
    <property type="entry name" value="IS66_TnpB"/>
    <property type="match status" value="1"/>
</dbReference>
<dbReference type="AlphaFoldDB" id="A0A644UFE6"/>
<evidence type="ECO:0000313" key="1">
    <source>
        <dbReference type="EMBL" id="MPL77611.1"/>
    </source>
</evidence>
<reference evidence="1" key="1">
    <citation type="submission" date="2019-08" db="EMBL/GenBank/DDBJ databases">
        <authorList>
            <person name="Kucharzyk K."/>
            <person name="Murdoch R.W."/>
            <person name="Higgins S."/>
            <person name="Loffler F."/>
        </authorList>
    </citation>
    <scope>NUCLEOTIDE SEQUENCE</scope>
</reference>
<dbReference type="PANTHER" id="PTHR36455:SF1">
    <property type="entry name" value="BLR8292 PROTEIN"/>
    <property type="match status" value="1"/>
</dbReference>
<accession>A0A644UFE6</accession>
<dbReference type="Pfam" id="PF05717">
    <property type="entry name" value="TnpB_IS66"/>
    <property type="match status" value="1"/>
</dbReference>
<organism evidence="1">
    <name type="scientific">bioreactor metagenome</name>
    <dbReference type="NCBI Taxonomy" id="1076179"/>
    <lineage>
        <taxon>unclassified sequences</taxon>
        <taxon>metagenomes</taxon>
        <taxon>ecological metagenomes</taxon>
    </lineage>
</organism>
<dbReference type="InterPro" id="IPR008878">
    <property type="entry name" value="Transposase_IS66_Orf2"/>
</dbReference>
<comment type="caution">
    <text evidence="1">The sequence shown here is derived from an EMBL/GenBank/DDBJ whole genome shotgun (WGS) entry which is preliminary data.</text>
</comment>
<name>A0A644UFE6_9ZZZZ</name>
<gene>
    <name evidence="1" type="ORF">SDC9_23468</name>
</gene>
<proteinExistence type="predicted"/>
<dbReference type="EMBL" id="VSSQ01000108">
    <property type="protein sequence ID" value="MPL77611.1"/>
    <property type="molecule type" value="Genomic_DNA"/>
</dbReference>
<sequence>MFTLGAARYFMYREPTDMRKSFDGLCGLVEGRLRQNPMSGDVYIFVNKPRNRLKLLKWEPGGFVLFYKRLEKGTFEVPWGDKASGNNTLDFGELAMLITGISMRNAKKRRRFLQQNIVDK</sequence>
<dbReference type="PANTHER" id="PTHR36455">
    <property type="match status" value="1"/>
</dbReference>